<name>A0A6C2UT83_9BACT</name>
<keyword evidence="7" id="KW-1185">Reference proteome</keyword>
<dbReference type="PROSITE" id="PS00149">
    <property type="entry name" value="SULFATASE_2"/>
    <property type="match status" value="1"/>
</dbReference>
<dbReference type="PANTHER" id="PTHR42693">
    <property type="entry name" value="ARYLSULFATASE FAMILY MEMBER"/>
    <property type="match status" value="1"/>
</dbReference>
<keyword evidence="4" id="KW-0106">Calcium</keyword>
<dbReference type="EMBL" id="CAAHFH010000002">
    <property type="protein sequence ID" value="VGO22454.1"/>
    <property type="molecule type" value="Genomic_DNA"/>
</dbReference>
<dbReference type="PANTHER" id="PTHR42693:SF53">
    <property type="entry name" value="ENDO-4-O-SULFATASE"/>
    <property type="match status" value="1"/>
</dbReference>
<evidence type="ECO:0000256" key="4">
    <source>
        <dbReference type="ARBA" id="ARBA00022837"/>
    </source>
</evidence>
<gene>
    <name evidence="6" type="primary">betC_62</name>
    <name evidence="6" type="ORF">SCARR_04537</name>
</gene>
<dbReference type="CDD" id="cd16034">
    <property type="entry name" value="sulfatase_like"/>
    <property type="match status" value="1"/>
</dbReference>
<reference evidence="6 7" key="1">
    <citation type="submission" date="2019-04" db="EMBL/GenBank/DDBJ databases">
        <authorList>
            <person name="Van Vliet M D."/>
        </authorList>
    </citation>
    <scope>NUCLEOTIDE SEQUENCE [LARGE SCALE GENOMIC DNA]</scope>
    <source>
        <strain evidence="6 7">F21</strain>
    </source>
</reference>
<dbReference type="InterPro" id="IPR050738">
    <property type="entry name" value="Sulfatase"/>
</dbReference>
<evidence type="ECO:0000313" key="6">
    <source>
        <dbReference type="EMBL" id="VGO22454.1"/>
    </source>
</evidence>
<dbReference type="InterPro" id="IPR017850">
    <property type="entry name" value="Alkaline_phosphatase_core_sf"/>
</dbReference>
<dbReference type="GO" id="GO:0004065">
    <property type="term" value="F:arylsulfatase activity"/>
    <property type="evidence" value="ECO:0007669"/>
    <property type="project" value="TreeGrafter"/>
</dbReference>
<dbReference type="GO" id="GO:0046872">
    <property type="term" value="F:metal ion binding"/>
    <property type="evidence" value="ECO:0007669"/>
    <property type="project" value="UniProtKB-KW"/>
</dbReference>
<dbReference type="Gene3D" id="3.40.720.10">
    <property type="entry name" value="Alkaline Phosphatase, subunit A"/>
    <property type="match status" value="1"/>
</dbReference>
<dbReference type="InterPro" id="IPR000917">
    <property type="entry name" value="Sulfatase_N"/>
</dbReference>
<dbReference type="InterPro" id="IPR024607">
    <property type="entry name" value="Sulfatase_CS"/>
</dbReference>
<evidence type="ECO:0000256" key="1">
    <source>
        <dbReference type="ARBA" id="ARBA00008779"/>
    </source>
</evidence>
<evidence type="ECO:0000313" key="7">
    <source>
        <dbReference type="Proteomes" id="UP000346198"/>
    </source>
</evidence>
<dbReference type="Pfam" id="PF00884">
    <property type="entry name" value="Sulfatase"/>
    <property type="match status" value="1"/>
</dbReference>
<evidence type="ECO:0000256" key="2">
    <source>
        <dbReference type="ARBA" id="ARBA00022723"/>
    </source>
</evidence>
<dbReference type="AlphaFoldDB" id="A0A6C2UT83"/>
<accession>A0A6C2UT83</accession>
<keyword evidence="3" id="KW-0378">Hydrolase</keyword>
<proteinExistence type="inferred from homology"/>
<evidence type="ECO:0000259" key="5">
    <source>
        <dbReference type="Pfam" id="PF00884"/>
    </source>
</evidence>
<sequence length="484" mass="54468">MKRRNFTAIILATTVTASVAKREAKPNLLVIQTDEHNFRTLGCYRELMSDDQAYVWGKGVKVDTPNLDRVADEGAICTSYYSSCPVCTPSRASFVTGLYPIATGSPLNDMPLHDGLPTFGSVLQDQGYATAYVGKWHLDGEAKPGFEPPRKFGFSDNRYMMNRGHWKGLAHENGKPIVIEHNPKTQSQKFNVSKATPENYTTDFLTSRAIEIMERDKGKPFCVVLSIPDPHDPNPVRPPYNTMFEDLKFEEPRTMGESSETKPKWAYERQESGLKQKHMQDYFGMVKCIDDNVGRLLQFLEANGLDENTIVVFTADHGDLLYEHNRRNKGMPYEASAKIPFLIRWPGKIRPGKIINTPYNTSDFPPTILGVMGAPAIPGAHGVNDAKAFLSPDKVVNSKAMTYVSGPSASWAGLFGDRYKFVLSHKDVPWLFDLKKDPNELTNFATNPEYARIVQSMEKELDKRIKHFNDPVLKNKIIYTGDQS</sequence>
<dbReference type="Proteomes" id="UP000346198">
    <property type="component" value="Unassembled WGS sequence"/>
</dbReference>
<organism evidence="6 7">
    <name type="scientific">Pontiella sulfatireligans</name>
    <dbReference type="NCBI Taxonomy" id="2750658"/>
    <lineage>
        <taxon>Bacteria</taxon>
        <taxon>Pseudomonadati</taxon>
        <taxon>Kiritimatiellota</taxon>
        <taxon>Kiritimatiellia</taxon>
        <taxon>Kiritimatiellales</taxon>
        <taxon>Pontiellaceae</taxon>
        <taxon>Pontiella</taxon>
    </lineage>
</organism>
<comment type="similarity">
    <text evidence="1">Belongs to the sulfatase family.</text>
</comment>
<keyword evidence="2" id="KW-0479">Metal-binding</keyword>
<evidence type="ECO:0000256" key="3">
    <source>
        <dbReference type="ARBA" id="ARBA00022801"/>
    </source>
</evidence>
<protein>
    <submittedName>
        <fullName evidence="6">Choline-sulfatase</fullName>
    </submittedName>
</protein>
<dbReference type="RefSeq" id="WP_136063833.1">
    <property type="nucleotide sequence ID" value="NZ_CAAHFH010000002.1"/>
</dbReference>
<feature type="domain" description="Sulfatase N-terminal" evidence="5">
    <location>
        <begin position="26"/>
        <end position="374"/>
    </location>
</feature>
<dbReference type="PROSITE" id="PS00523">
    <property type="entry name" value="SULFATASE_1"/>
    <property type="match status" value="1"/>
</dbReference>
<dbReference type="SUPFAM" id="SSF53649">
    <property type="entry name" value="Alkaline phosphatase-like"/>
    <property type="match status" value="1"/>
</dbReference>